<dbReference type="PANTHER" id="PTHR30329">
    <property type="entry name" value="STATOR ELEMENT OF FLAGELLAR MOTOR COMPLEX"/>
    <property type="match status" value="1"/>
</dbReference>
<keyword evidence="6" id="KW-0449">Lipoprotein</keyword>
<evidence type="ECO:0000256" key="2">
    <source>
        <dbReference type="ARBA" id="ARBA00023136"/>
    </source>
</evidence>
<dbReference type="InterPro" id="IPR036737">
    <property type="entry name" value="OmpA-like_sf"/>
</dbReference>
<dbReference type="GO" id="GO:0009279">
    <property type="term" value="C:cell outer membrane"/>
    <property type="evidence" value="ECO:0007669"/>
    <property type="project" value="UniProtKB-SubCell"/>
</dbReference>
<evidence type="ECO:0000259" key="5">
    <source>
        <dbReference type="PROSITE" id="PS51123"/>
    </source>
</evidence>
<dbReference type="Pfam" id="PF00691">
    <property type="entry name" value="OmpA"/>
    <property type="match status" value="1"/>
</dbReference>
<dbReference type="PROSITE" id="PS51123">
    <property type="entry name" value="OMPA_2"/>
    <property type="match status" value="1"/>
</dbReference>
<proteinExistence type="predicted"/>
<dbReference type="PANTHER" id="PTHR30329:SF21">
    <property type="entry name" value="LIPOPROTEIN YIAD-RELATED"/>
    <property type="match status" value="1"/>
</dbReference>
<dbReference type="InterPro" id="IPR050330">
    <property type="entry name" value="Bact_OuterMem_StrucFunc"/>
</dbReference>
<dbReference type="PRINTS" id="PR01021">
    <property type="entry name" value="OMPADOMAIN"/>
</dbReference>
<dbReference type="OrthoDB" id="9810367at2"/>
<feature type="domain" description="OmpA-like" evidence="5">
    <location>
        <begin position="52"/>
        <end position="168"/>
    </location>
</feature>
<gene>
    <name evidence="6" type="ORF">TRM7615_03830</name>
</gene>
<comment type="subcellular location">
    <subcellularLocation>
        <location evidence="1">Cell outer membrane</location>
    </subcellularLocation>
</comment>
<protein>
    <submittedName>
        <fullName evidence="6">Outer membrane lipoprotein Omp16</fullName>
    </submittedName>
</protein>
<name>A0A2R8CD24_9RHOB</name>
<keyword evidence="3" id="KW-0998">Cell outer membrane</keyword>
<dbReference type="Proteomes" id="UP000244898">
    <property type="component" value="Unassembled WGS sequence"/>
</dbReference>
<dbReference type="InterPro" id="IPR006665">
    <property type="entry name" value="OmpA-like"/>
</dbReference>
<dbReference type="Gene3D" id="3.30.1330.60">
    <property type="entry name" value="OmpA-like domain"/>
    <property type="match status" value="1"/>
</dbReference>
<dbReference type="SUPFAM" id="SSF103088">
    <property type="entry name" value="OmpA-like"/>
    <property type="match status" value="1"/>
</dbReference>
<sequence>MHKWVVSLGLMVAVAACGREAGYEVDSGTFGNSTLNNTQMQNGERNFAQTLADRFAREVPTQINFAFDSASLDDTARQTLLKQANFIRQFPEVKFRVYGHTDAVGSASYNKRLGLRRAQAVVAFFAAQGIKRSRLEALASFGETKPLVNTPDRDRRNRRTVTEVSGFVGRHPTVLDGKYAQIIYRDYVKSAEAPTKVTSTSSSGGFSE</sequence>
<reference evidence="7" key="1">
    <citation type="submission" date="2018-03" db="EMBL/GenBank/DDBJ databases">
        <authorList>
            <person name="Rodrigo-Torres L."/>
            <person name="Arahal R. D."/>
            <person name="Lucena T."/>
        </authorList>
    </citation>
    <scope>NUCLEOTIDE SEQUENCE [LARGE SCALE GENOMIC DNA]</scope>
    <source>
        <strain evidence="7">CECT 7615</strain>
    </source>
</reference>
<dbReference type="CDD" id="cd07185">
    <property type="entry name" value="OmpA_C-like"/>
    <property type="match status" value="1"/>
</dbReference>
<evidence type="ECO:0000256" key="3">
    <source>
        <dbReference type="ARBA" id="ARBA00023237"/>
    </source>
</evidence>
<dbReference type="PROSITE" id="PS51257">
    <property type="entry name" value="PROKAR_LIPOPROTEIN"/>
    <property type="match status" value="1"/>
</dbReference>
<dbReference type="EMBL" id="ONZG01000010">
    <property type="protein sequence ID" value="SPJ30299.1"/>
    <property type="molecule type" value="Genomic_DNA"/>
</dbReference>
<evidence type="ECO:0000313" key="6">
    <source>
        <dbReference type="EMBL" id="SPJ30299.1"/>
    </source>
</evidence>
<evidence type="ECO:0000256" key="1">
    <source>
        <dbReference type="ARBA" id="ARBA00004442"/>
    </source>
</evidence>
<accession>A0A2R8CD24</accession>
<evidence type="ECO:0000313" key="7">
    <source>
        <dbReference type="Proteomes" id="UP000244898"/>
    </source>
</evidence>
<keyword evidence="7" id="KW-1185">Reference proteome</keyword>
<dbReference type="InterPro" id="IPR006664">
    <property type="entry name" value="OMP_bac"/>
</dbReference>
<keyword evidence="2 4" id="KW-0472">Membrane</keyword>
<evidence type="ECO:0000256" key="4">
    <source>
        <dbReference type="PROSITE-ProRule" id="PRU00473"/>
    </source>
</evidence>
<organism evidence="6 7">
    <name type="scientific">Falsiruegeria mediterranea M17</name>
    <dbReference type="NCBI Taxonomy" id="1200281"/>
    <lineage>
        <taxon>Bacteria</taxon>
        <taxon>Pseudomonadati</taxon>
        <taxon>Pseudomonadota</taxon>
        <taxon>Alphaproteobacteria</taxon>
        <taxon>Rhodobacterales</taxon>
        <taxon>Roseobacteraceae</taxon>
        <taxon>Falsiruegeria</taxon>
    </lineage>
</organism>
<dbReference type="AlphaFoldDB" id="A0A2R8CD24"/>
<dbReference type="RefSeq" id="WP_108790666.1">
    <property type="nucleotide sequence ID" value="NZ_ONZG01000010.1"/>
</dbReference>